<proteinExistence type="predicted"/>
<dbReference type="Proteomes" id="UP000030233">
    <property type="component" value="Segment"/>
</dbReference>
<organism evidence="1 2">
    <name type="scientific">Bacillus phage Bp8p-T</name>
    <dbReference type="NCBI Taxonomy" id="1445811"/>
    <lineage>
        <taxon>Viruses</taxon>
        <taxon>Duplodnaviria</taxon>
        <taxon>Heunggongvirae</taxon>
        <taxon>Uroviricota</taxon>
        <taxon>Caudoviricetes</taxon>
        <taxon>Herelleviridae</taxon>
        <taxon>Bastillevirinae</taxon>
        <taxon>Agatevirus</taxon>
        <taxon>Agatevirus Bp8pC</taxon>
    </lineage>
</organism>
<dbReference type="EMBL" id="KJ010548">
    <property type="protein sequence ID" value="AHJ87648.1"/>
    <property type="molecule type" value="Genomic_DNA"/>
</dbReference>
<evidence type="ECO:0000313" key="2">
    <source>
        <dbReference type="Proteomes" id="UP000030233"/>
    </source>
</evidence>
<evidence type="ECO:0000313" key="1">
    <source>
        <dbReference type="EMBL" id="AHJ87648.1"/>
    </source>
</evidence>
<reference evidence="1 2" key="1">
    <citation type="journal article" date="2015" name="Appl. Environ. Microbiol.">
        <title>Effects of actin-like proteins encoded by two Bacillus pumilus phages on unstable lysogeny, revealed by genomic analysis.</title>
        <authorList>
            <person name="Yuan Y."/>
            <person name="Peng Q."/>
            <person name="Wu D."/>
            <person name="Kou Z."/>
            <person name="Wu Y."/>
            <person name="Liu P."/>
            <person name="Gao M."/>
        </authorList>
    </citation>
    <scope>NUCLEOTIDE SEQUENCE [LARGE SCALE GENOMIC DNA]</scope>
</reference>
<accession>A0A0A0PLC8</accession>
<sequence length="293" mass="33091">MVSMMEDIELHPMVSKLHFREVGSALYAATSSFRAVYETSFPVAMHLYNWLSGFIETGHYDYSKHGCPAKAHTDKAGGGCSICFTINNHLNLFPLVSCGNPLTQLETLMQTISNRAILVSRYTDVGSDLEEIGSAAHSYLSAAADKINNLAVAADRNKRLEIESELLKMKMDGDILYDSNEMESLIYSDEEFESSPLDTLNPLIEGETDQEIEETSNKQEVPYQNYTTDEWENVTPVKQPRAYEMTKMDTDTLLDLYNYYTQLNSFFKDGSFDKKIGIIKAVLSDRTKKVVKF</sequence>
<gene>
    <name evidence="1" type="ORF">Bp8pT_006</name>
</gene>
<name>A0A0A0PLC8_9CAUD</name>
<protein>
    <submittedName>
        <fullName evidence="1">Uncharacterized protein</fullName>
    </submittedName>
</protein>